<name>A0A2A6B3S3_PRIPA</name>
<reference evidence="1" key="2">
    <citation type="submission" date="2022-06" db="UniProtKB">
        <authorList>
            <consortium name="EnsemblMetazoa"/>
        </authorList>
    </citation>
    <scope>IDENTIFICATION</scope>
    <source>
        <strain evidence="1">PS312</strain>
    </source>
</reference>
<dbReference type="EnsemblMetazoa" id="PPA45227.1">
    <property type="protein sequence ID" value="PPA45227.1"/>
    <property type="gene ID" value="WBGene00283596"/>
</dbReference>
<keyword evidence="2" id="KW-1185">Reference proteome</keyword>
<protein>
    <submittedName>
        <fullName evidence="1">Uncharacterized protein</fullName>
    </submittedName>
</protein>
<dbReference type="PANTHER" id="PTHR33435:SF3">
    <property type="entry name" value="PROTEIN CBG21870"/>
    <property type="match status" value="1"/>
</dbReference>
<proteinExistence type="predicted"/>
<gene>
    <name evidence="1" type="primary">WBGene00283596</name>
</gene>
<dbReference type="Proteomes" id="UP000005239">
    <property type="component" value="Unassembled WGS sequence"/>
</dbReference>
<accession>A0A8R1ZAD9</accession>
<dbReference type="AlphaFoldDB" id="A0A2A6B3S3"/>
<dbReference type="PANTHER" id="PTHR33435">
    <property type="entry name" value="PROTEIN CBG21870-RELATED"/>
    <property type="match status" value="1"/>
</dbReference>
<reference evidence="2" key="1">
    <citation type="journal article" date="2008" name="Nat. Genet.">
        <title>The Pristionchus pacificus genome provides a unique perspective on nematode lifestyle and parasitism.</title>
        <authorList>
            <person name="Dieterich C."/>
            <person name="Clifton S.W."/>
            <person name="Schuster L.N."/>
            <person name="Chinwalla A."/>
            <person name="Delehaunty K."/>
            <person name="Dinkelacker I."/>
            <person name="Fulton L."/>
            <person name="Fulton R."/>
            <person name="Godfrey J."/>
            <person name="Minx P."/>
            <person name="Mitreva M."/>
            <person name="Roeseler W."/>
            <person name="Tian H."/>
            <person name="Witte H."/>
            <person name="Yang S.P."/>
            <person name="Wilson R.K."/>
            <person name="Sommer R.J."/>
        </authorList>
    </citation>
    <scope>NUCLEOTIDE SEQUENCE [LARGE SCALE GENOMIC DNA]</scope>
    <source>
        <strain evidence="2">PS312</strain>
    </source>
</reference>
<sequence length="210" mass="22442">MPSIQSSLPFVNSPLSSGVHPSMSHLPTGQSHLDLLVSALKPHFVAPSPISHTIPRVKNGETQEIIASLVEAANEAEKVKVGRGSIDTVISLILERIQVLVVQETSPGFSDSFKKVKALQSLAGGGMDPQLLAAAMTMTASTSNSLPSTSKEESWPDSARFSTSLSRKGAGLKEQLLLPQSLLRSCLQHKIHLLQLPSTRTQEPRLPSSP</sequence>
<evidence type="ECO:0000313" key="2">
    <source>
        <dbReference type="Proteomes" id="UP000005239"/>
    </source>
</evidence>
<organism evidence="1 2">
    <name type="scientific">Pristionchus pacificus</name>
    <name type="common">Parasitic nematode worm</name>
    <dbReference type="NCBI Taxonomy" id="54126"/>
    <lineage>
        <taxon>Eukaryota</taxon>
        <taxon>Metazoa</taxon>
        <taxon>Ecdysozoa</taxon>
        <taxon>Nematoda</taxon>
        <taxon>Chromadorea</taxon>
        <taxon>Rhabditida</taxon>
        <taxon>Rhabditina</taxon>
        <taxon>Diplogasteromorpha</taxon>
        <taxon>Diplogasteroidea</taxon>
        <taxon>Neodiplogasteridae</taxon>
        <taxon>Pristionchus</taxon>
    </lineage>
</organism>
<accession>A0A2A6B3S3</accession>
<evidence type="ECO:0000313" key="1">
    <source>
        <dbReference type="EnsemblMetazoa" id="PPA45227.1"/>
    </source>
</evidence>